<dbReference type="PROSITE" id="PS50994">
    <property type="entry name" value="INTEGRASE"/>
    <property type="match status" value="1"/>
</dbReference>
<dbReference type="InterPro" id="IPR012337">
    <property type="entry name" value="RNaseH-like_sf"/>
</dbReference>
<sequence length="306" mass="35773">MFKKVRGTRKKATLNQTRQETIYLAIQALQKDASASVQLLCEIAGIARSSYYKWLNRKPSPREQENEQLIQVMMTIYEKVERTFGYRQLTLHMRRQTEKIINHKRVKRLMKVMGIQSVIRRKRKKYANSTPQQVAENVLNRNFHADAPNEKWLTDVTEFKYGNGQKAYLSAILDLHDKSIVSYVLGRSNNNPLVFQTLKLALQAAPESSPMLHSDRGYQYTSLGFKKLLDGNKMVQSMSRVGRCIDNGPMESFWGTLKCEKYYLHKYHTFEELNNDIEAYIHFYNYERLQAKLNGRSPVEFRTKAV</sequence>
<dbReference type="InterPro" id="IPR025948">
    <property type="entry name" value="HTH-like_dom"/>
</dbReference>
<evidence type="ECO:0000313" key="4">
    <source>
        <dbReference type="Proteomes" id="UP000266482"/>
    </source>
</evidence>
<dbReference type="SUPFAM" id="SSF53098">
    <property type="entry name" value="Ribonuclease H-like"/>
    <property type="match status" value="1"/>
</dbReference>
<evidence type="ECO:0000313" key="3">
    <source>
        <dbReference type="EMBL" id="RIX46349.1"/>
    </source>
</evidence>
<reference evidence="3 4" key="1">
    <citation type="submission" date="2018-09" db="EMBL/GenBank/DDBJ databases">
        <title>Paenibacillus aracenensis nov. sp. isolated from a cave in southern Spain.</title>
        <authorList>
            <person name="Jurado V."/>
            <person name="Gutierrez-Patricio S."/>
            <person name="Gonzalez-Pimentel J.L."/>
            <person name="Miller A.Z."/>
            <person name="Laiz L."/>
            <person name="Saiz-Jimenez C."/>
        </authorList>
    </citation>
    <scope>NUCLEOTIDE SEQUENCE [LARGE SCALE GENOMIC DNA]</scope>
    <source>
        <strain evidence="3 4">DSM 22867</strain>
    </source>
</reference>
<dbReference type="Pfam" id="PF00665">
    <property type="entry name" value="rve"/>
    <property type="match status" value="1"/>
</dbReference>
<dbReference type="AlphaFoldDB" id="A0A3A1ULQ6"/>
<dbReference type="InterPro" id="IPR001584">
    <property type="entry name" value="Integrase_cat-core"/>
</dbReference>
<dbReference type="InterPro" id="IPR048020">
    <property type="entry name" value="Transpos_IS3"/>
</dbReference>
<dbReference type="EMBL" id="QXQA01000028">
    <property type="protein sequence ID" value="RIX46349.1"/>
    <property type="molecule type" value="Genomic_DNA"/>
</dbReference>
<dbReference type="Pfam" id="PF13333">
    <property type="entry name" value="rve_2"/>
    <property type="match status" value="1"/>
</dbReference>
<comment type="caution">
    <text evidence="3">The sequence shown here is derived from an EMBL/GenBank/DDBJ whole genome shotgun (WGS) entry which is preliminary data.</text>
</comment>
<evidence type="ECO:0000259" key="2">
    <source>
        <dbReference type="PROSITE" id="PS50994"/>
    </source>
</evidence>
<dbReference type="OrthoDB" id="9781005at2"/>
<keyword evidence="4" id="KW-1185">Reference proteome</keyword>
<dbReference type="PANTHER" id="PTHR46889:SF5">
    <property type="entry name" value="INTEGRASE PROTEIN"/>
    <property type="match status" value="1"/>
</dbReference>
<name>A0A3A1ULQ6_9BACL</name>
<dbReference type="NCBIfam" id="NF033516">
    <property type="entry name" value="transpos_IS3"/>
    <property type="match status" value="1"/>
</dbReference>
<protein>
    <submittedName>
        <fullName evidence="3">IS3 family transposase</fullName>
    </submittedName>
</protein>
<dbReference type="Gene3D" id="3.30.420.10">
    <property type="entry name" value="Ribonuclease H-like superfamily/Ribonuclease H"/>
    <property type="match status" value="1"/>
</dbReference>
<proteinExistence type="predicted"/>
<accession>A0A3A1ULQ6</accession>
<dbReference type="PANTHER" id="PTHR46889">
    <property type="entry name" value="TRANSPOSASE INSF FOR INSERTION SEQUENCE IS3B-RELATED"/>
    <property type="match status" value="1"/>
</dbReference>
<organism evidence="3 4">
    <name type="scientific">Paenibacillus nanensis</name>
    <dbReference type="NCBI Taxonomy" id="393251"/>
    <lineage>
        <taxon>Bacteria</taxon>
        <taxon>Bacillati</taxon>
        <taxon>Bacillota</taxon>
        <taxon>Bacilli</taxon>
        <taxon>Bacillales</taxon>
        <taxon>Paenibacillaceae</taxon>
        <taxon>Paenibacillus</taxon>
    </lineage>
</organism>
<dbReference type="GO" id="GO:0015074">
    <property type="term" value="P:DNA integration"/>
    <property type="evidence" value="ECO:0007669"/>
    <property type="project" value="InterPro"/>
</dbReference>
<comment type="function">
    <text evidence="1">Involved in the transposition of the insertion sequence.</text>
</comment>
<dbReference type="InterPro" id="IPR050900">
    <property type="entry name" value="Transposase_IS3/IS150/IS904"/>
</dbReference>
<gene>
    <name evidence="3" type="ORF">D3P08_26470</name>
</gene>
<dbReference type="InterPro" id="IPR036397">
    <property type="entry name" value="RNaseH_sf"/>
</dbReference>
<feature type="domain" description="Integrase catalytic" evidence="2">
    <location>
        <begin position="144"/>
        <end position="306"/>
    </location>
</feature>
<dbReference type="Pfam" id="PF13276">
    <property type="entry name" value="HTH_21"/>
    <property type="match status" value="1"/>
</dbReference>
<dbReference type="GO" id="GO:0003676">
    <property type="term" value="F:nucleic acid binding"/>
    <property type="evidence" value="ECO:0007669"/>
    <property type="project" value="InterPro"/>
</dbReference>
<dbReference type="RefSeq" id="WP_119603135.1">
    <property type="nucleotide sequence ID" value="NZ_QXQA01000028.1"/>
</dbReference>
<evidence type="ECO:0000256" key="1">
    <source>
        <dbReference type="ARBA" id="ARBA00002286"/>
    </source>
</evidence>
<dbReference type="Proteomes" id="UP000266482">
    <property type="component" value="Unassembled WGS sequence"/>
</dbReference>